<dbReference type="PANTHER" id="PTHR11575:SF24">
    <property type="entry name" value="5'-NUCLEOTIDASE"/>
    <property type="match status" value="1"/>
</dbReference>
<reference evidence="2" key="1">
    <citation type="journal article" date="2019" name="Int. J. Syst. Evol. Microbiol.">
        <title>Halobacteriovorax valvorus sp. nov., a novel prokaryotic predator isolated from coastal seawater of China.</title>
        <authorList>
            <person name="Chen M.-X."/>
        </authorList>
    </citation>
    <scope>NUCLEOTIDE SEQUENCE [LARGE SCALE GENOMIC DNA]</scope>
    <source>
        <strain evidence="2">BL9</strain>
    </source>
</reference>
<protein>
    <recommendedName>
        <fullName evidence="3">Calcineurin-like phosphoesterase domain-containing protein</fullName>
    </recommendedName>
</protein>
<dbReference type="EMBL" id="QDKL01000001">
    <property type="protein sequence ID" value="RZF22771.1"/>
    <property type="molecule type" value="Genomic_DNA"/>
</dbReference>
<name>A0ABY0ILL0_9BACT</name>
<accession>A0ABY0ILL0</accession>
<dbReference type="InterPro" id="IPR006179">
    <property type="entry name" value="5_nucleotidase/apyrase"/>
</dbReference>
<comment type="caution">
    <text evidence="1">The sequence shown here is derived from an EMBL/GenBank/DDBJ whole genome shotgun (WGS) entry which is preliminary data.</text>
</comment>
<keyword evidence="2" id="KW-1185">Reference proteome</keyword>
<dbReference type="Proteomes" id="UP000443582">
    <property type="component" value="Unassembled WGS sequence"/>
</dbReference>
<proteinExistence type="predicted"/>
<evidence type="ECO:0008006" key="3">
    <source>
        <dbReference type="Google" id="ProtNLM"/>
    </source>
</evidence>
<dbReference type="SUPFAM" id="SSF56300">
    <property type="entry name" value="Metallo-dependent phosphatases"/>
    <property type="match status" value="1"/>
</dbReference>
<organism evidence="1 2">
    <name type="scientific">Halobacteriovorax vibrionivorans</name>
    <dbReference type="NCBI Taxonomy" id="2152716"/>
    <lineage>
        <taxon>Bacteria</taxon>
        <taxon>Pseudomonadati</taxon>
        <taxon>Bdellovibrionota</taxon>
        <taxon>Bacteriovoracia</taxon>
        <taxon>Bacteriovoracales</taxon>
        <taxon>Halobacteriovoraceae</taxon>
        <taxon>Halobacteriovorax</taxon>
    </lineage>
</organism>
<sequence length="342" mass="38514">MGTLISCSESSQKYNSLKLTKKFSKNTKDSIIIAYTGNLKSQLTPHKDELINGSKIEFGGAQLQRKYLSAIRSELGNILLIDGGQILAGQSKEDGDEVLEHINELEYDAVLLSDHDLISLKNQKNKEINIPFVNSNLLSLDTNESLSSFNNKEVIIKEINGVKVGIFGLTPYKPILKDEDGLEGILFDDVVARILNIKRKIKGQTDINIAILHAHDECSDKIDYRFKDCKIDRSFIKKILTRLPPDTIDIVFSGSSIEPVTKILEYPVISNLGHGEFITLLRYFPKTKEIEAQQVRICSDFYDVTNSCYISPDDINAIKEVRKSRLKLRPAQVLKTKILQTN</sequence>
<dbReference type="Gene3D" id="3.60.21.10">
    <property type="match status" value="1"/>
</dbReference>
<gene>
    <name evidence="1" type="ORF">DAY19_03070</name>
</gene>
<dbReference type="InterPro" id="IPR029052">
    <property type="entry name" value="Metallo-depent_PP-like"/>
</dbReference>
<evidence type="ECO:0000313" key="1">
    <source>
        <dbReference type="EMBL" id="RZF22771.1"/>
    </source>
</evidence>
<dbReference type="RefSeq" id="WP_114705716.1">
    <property type="nucleotide sequence ID" value="NZ_QDKL01000001.1"/>
</dbReference>
<evidence type="ECO:0000313" key="2">
    <source>
        <dbReference type="Proteomes" id="UP000443582"/>
    </source>
</evidence>
<dbReference type="PANTHER" id="PTHR11575">
    <property type="entry name" value="5'-NUCLEOTIDASE-RELATED"/>
    <property type="match status" value="1"/>
</dbReference>